<sequence length="133" mass="13964">MNKREMGLGIGFLGCSSLIIHAVSAQTHADLWFPPSAYSVTLLLMLAMTITSTPLSRPTSLLMAGISPTDAPLGGSVMASSPPTSSQAISLPQQLNYYKELQSKVVNSVGRMKAATICSKGAPRGVTSRHLSC</sequence>
<dbReference type="EMBL" id="CM042885">
    <property type="protein sequence ID" value="KAI4364229.1"/>
    <property type="molecule type" value="Genomic_DNA"/>
</dbReference>
<proteinExistence type="predicted"/>
<keyword evidence="2" id="KW-1185">Reference proteome</keyword>
<accession>A0ACB9QCM9</accession>
<evidence type="ECO:0000313" key="1">
    <source>
        <dbReference type="EMBL" id="KAI4364229.1"/>
    </source>
</evidence>
<evidence type="ECO:0000313" key="2">
    <source>
        <dbReference type="Proteomes" id="UP001057402"/>
    </source>
</evidence>
<organism evidence="1 2">
    <name type="scientific">Melastoma candidum</name>
    <dbReference type="NCBI Taxonomy" id="119954"/>
    <lineage>
        <taxon>Eukaryota</taxon>
        <taxon>Viridiplantae</taxon>
        <taxon>Streptophyta</taxon>
        <taxon>Embryophyta</taxon>
        <taxon>Tracheophyta</taxon>
        <taxon>Spermatophyta</taxon>
        <taxon>Magnoliopsida</taxon>
        <taxon>eudicotyledons</taxon>
        <taxon>Gunneridae</taxon>
        <taxon>Pentapetalae</taxon>
        <taxon>rosids</taxon>
        <taxon>malvids</taxon>
        <taxon>Myrtales</taxon>
        <taxon>Melastomataceae</taxon>
        <taxon>Melastomatoideae</taxon>
        <taxon>Melastomateae</taxon>
        <taxon>Melastoma</taxon>
    </lineage>
</organism>
<name>A0ACB9QCM9_9MYRT</name>
<dbReference type="Proteomes" id="UP001057402">
    <property type="component" value="Chromosome 6"/>
</dbReference>
<comment type="caution">
    <text evidence="1">The sequence shown here is derived from an EMBL/GenBank/DDBJ whole genome shotgun (WGS) entry which is preliminary data.</text>
</comment>
<reference evidence="2" key="1">
    <citation type="journal article" date="2023" name="Front. Plant Sci.">
        <title>Chromosomal-level genome assembly of Melastoma candidum provides insights into trichome evolution.</title>
        <authorList>
            <person name="Zhong Y."/>
            <person name="Wu W."/>
            <person name="Sun C."/>
            <person name="Zou P."/>
            <person name="Liu Y."/>
            <person name="Dai S."/>
            <person name="Zhou R."/>
        </authorList>
    </citation>
    <scope>NUCLEOTIDE SEQUENCE [LARGE SCALE GENOMIC DNA]</scope>
</reference>
<gene>
    <name evidence="1" type="ORF">MLD38_020351</name>
</gene>
<protein>
    <submittedName>
        <fullName evidence="1">Uncharacterized protein</fullName>
    </submittedName>
</protein>